<accession>A0A8J5MR14</accession>
<comment type="caution">
    <text evidence="1">The sequence shown here is derived from an EMBL/GenBank/DDBJ whole genome shotgun (WGS) entry which is preliminary data.</text>
</comment>
<sequence length="85" mass="9286">PKMTQNYPGEGKVSAVGGVFVCRVSQHTCTPARDNTLLRYVNQRTMATNTTAMSTRCARNGNPTRRYVTTTGYTQETPIVARSGS</sequence>
<organism evidence="1 2">
    <name type="scientific">Homarus americanus</name>
    <name type="common">American lobster</name>
    <dbReference type="NCBI Taxonomy" id="6706"/>
    <lineage>
        <taxon>Eukaryota</taxon>
        <taxon>Metazoa</taxon>
        <taxon>Ecdysozoa</taxon>
        <taxon>Arthropoda</taxon>
        <taxon>Crustacea</taxon>
        <taxon>Multicrustacea</taxon>
        <taxon>Malacostraca</taxon>
        <taxon>Eumalacostraca</taxon>
        <taxon>Eucarida</taxon>
        <taxon>Decapoda</taxon>
        <taxon>Pleocyemata</taxon>
        <taxon>Astacidea</taxon>
        <taxon>Nephropoidea</taxon>
        <taxon>Nephropidae</taxon>
        <taxon>Homarus</taxon>
    </lineage>
</organism>
<evidence type="ECO:0000313" key="2">
    <source>
        <dbReference type="Proteomes" id="UP000747542"/>
    </source>
</evidence>
<dbReference type="Proteomes" id="UP000747542">
    <property type="component" value="Unassembled WGS sequence"/>
</dbReference>
<evidence type="ECO:0000313" key="1">
    <source>
        <dbReference type="EMBL" id="KAG7160763.1"/>
    </source>
</evidence>
<dbReference type="AlphaFoldDB" id="A0A8J5MR14"/>
<name>A0A8J5MR14_HOMAM</name>
<feature type="non-terminal residue" evidence="1">
    <location>
        <position position="85"/>
    </location>
</feature>
<dbReference type="EMBL" id="JAHLQT010030798">
    <property type="protein sequence ID" value="KAG7160763.1"/>
    <property type="molecule type" value="Genomic_DNA"/>
</dbReference>
<proteinExistence type="predicted"/>
<gene>
    <name evidence="1" type="ORF">Hamer_G021372</name>
</gene>
<protein>
    <submittedName>
        <fullName evidence="1">Uncharacterized protein</fullName>
    </submittedName>
</protein>
<reference evidence="1" key="1">
    <citation type="journal article" date="2021" name="Sci. Adv.">
        <title>The American lobster genome reveals insights on longevity, neural, and immune adaptations.</title>
        <authorList>
            <person name="Polinski J.M."/>
            <person name="Zimin A.V."/>
            <person name="Clark K.F."/>
            <person name="Kohn A.B."/>
            <person name="Sadowski N."/>
            <person name="Timp W."/>
            <person name="Ptitsyn A."/>
            <person name="Khanna P."/>
            <person name="Romanova D.Y."/>
            <person name="Williams P."/>
            <person name="Greenwood S.J."/>
            <person name="Moroz L.L."/>
            <person name="Walt D.R."/>
            <person name="Bodnar A.G."/>
        </authorList>
    </citation>
    <scope>NUCLEOTIDE SEQUENCE</scope>
    <source>
        <strain evidence="1">GMGI-L3</strain>
    </source>
</reference>
<keyword evidence="2" id="KW-1185">Reference proteome</keyword>